<dbReference type="EMBL" id="JANPWB010000016">
    <property type="protein sequence ID" value="KAJ1082022.1"/>
    <property type="molecule type" value="Genomic_DNA"/>
</dbReference>
<protein>
    <submittedName>
        <fullName evidence="1">Uncharacterized protein</fullName>
    </submittedName>
</protein>
<reference evidence="1" key="1">
    <citation type="journal article" date="2022" name="bioRxiv">
        <title>Sequencing and chromosome-scale assembly of the giantPleurodeles waltlgenome.</title>
        <authorList>
            <person name="Brown T."/>
            <person name="Elewa A."/>
            <person name="Iarovenko S."/>
            <person name="Subramanian E."/>
            <person name="Araus A.J."/>
            <person name="Petzold A."/>
            <person name="Susuki M."/>
            <person name="Suzuki K.-i.T."/>
            <person name="Hayashi T."/>
            <person name="Toyoda A."/>
            <person name="Oliveira C."/>
            <person name="Osipova E."/>
            <person name="Leigh N.D."/>
            <person name="Simon A."/>
            <person name="Yun M.H."/>
        </authorList>
    </citation>
    <scope>NUCLEOTIDE SEQUENCE</scope>
    <source>
        <strain evidence="1">20211129_DDA</strain>
        <tissue evidence="1">Liver</tissue>
    </source>
</reference>
<organism evidence="1 2">
    <name type="scientific">Pleurodeles waltl</name>
    <name type="common">Iberian ribbed newt</name>
    <dbReference type="NCBI Taxonomy" id="8319"/>
    <lineage>
        <taxon>Eukaryota</taxon>
        <taxon>Metazoa</taxon>
        <taxon>Chordata</taxon>
        <taxon>Craniata</taxon>
        <taxon>Vertebrata</taxon>
        <taxon>Euteleostomi</taxon>
        <taxon>Amphibia</taxon>
        <taxon>Batrachia</taxon>
        <taxon>Caudata</taxon>
        <taxon>Salamandroidea</taxon>
        <taxon>Salamandridae</taxon>
        <taxon>Pleurodelinae</taxon>
        <taxon>Pleurodeles</taxon>
    </lineage>
</organism>
<evidence type="ECO:0000313" key="2">
    <source>
        <dbReference type="Proteomes" id="UP001066276"/>
    </source>
</evidence>
<proteinExistence type="predicted"/>
<dbReference type="AlphaFoldDB" id="A0AAV7KUX0"/>
<name>A0AAV7KUX0_PLEWA</name>
<dbReference type="Proteomes" id="UP001066276">
    <property type="component" value="Chromosome 12"/>
</dbReference>
<sequence>MVWEESSSKVQLCKAEAEELVRDKYGGRASYSIAMCSRGMLASTYVHSGRSEARGLPQPAAIFRLRRLTNLPPELNTGVAAPTTVGDGALSMASSGAC</sequence>
<accession>A0AAV7KUX0</accession>
<evidence type="ECO:0000313" key="1">
    <source>
        <dbReference type="EMBL" id="KAJ1082022.1"/>
    </source>
</evidence>
<gene>
    <name evidence="1" type="ORF">NDU88_002194</name>
</gene>
<keyword evidence="2" id="KW-1185">Reference proteome</keyword>
<comment type="caution">
    <text evidence="1">The sequence shown here is derived from an EMBL/GenBank/DDBJ whole genome shotgun (WGS) entry which is preliminary data.</text>
</comment>